<proteinExistence type="predicted"/>
<sequence length="58" mass="6574">MPRGKGRRKSFGRVSFVTVARHCHLASAIRLSAMLALRGQEQQMLPPNYALLKYPHII</sequence>
<dbReference type="AlphaFoldDB" id="A0A6G1QVS2"/>
<reference evidence="1 2" key="1">
    <citation type="submission" date="2019-02" db="EMBL/GenBank/DDBJ databases">
        <title>Opniocepnalus argus genome.</title>
        <authorList>
            <person name="Zhou C."/>
            <person name="Xiao S."/>
        </authorList>
    </citation>
    <scope>NUCLEOTIDE SEQUENCE [LARGE SCALE GENOMIC DNA]</scope>
    <source>
        <strain evidence="1">OARG1902GOOAL</strain>
        <tissue evidence="1">Muscle</tissue>
    </source>
</reference>
<evidence type="ECO:0000313" key="1">
    <source>
        <dbReference type="EMBL" id="KAF3706712.1"/>
    </source>
</evidence>
<dbReference type="Proteomes" id="UP000503349">
    <property type="component" value="Chromosome 24"/>
</dbReference>
<name>A0A6G1QVS2_CHAAH</name>
<gene>
    <name evidence="1" type="ORF">EXN66_Car022404</name>
</gene>
<reference evidence="2" key="2">
    <citation type="submission" date="2019-02" db="EMBL/GenBank/DDBJ databases">
        <title>Opniocepnalus argus Var Kimnra genome.</title>
        <authorList>
            <person name="Zhou C."/>
            <person name="Xiao S."/>
        </authorList>
    </citation>
    <scope>NUCLEOTIDE SEQUENCE [LARGE SCALE GENOMIC DNA]</scope>
</reference>
<organism evidence="1 2">
    <name type="scientific">Channa argus</name>
    <name type="common">Northern snakehead</name>
    <name type="synonym">Ophicephalus argus</name>
    <dbReference type="NCBI Taxonomy" id="215402"/>
    <lineage>
        <taxon>Eukaryota</taxon>
        <taxon>Metazoa</taxon>
        <taxon>Chordata</taxon>
        <taxon>Craniata</taxon>
        <taxon>Vertebrata</taxon>
        <taxon>Euteleostomi</taxon>
        <taxon>Actinopterygii</taxon>
        <taxon>Neopterygii</taxon>
        <taxon>Teleostei</taxon>
        <taxon>Neoteleostei</taxon>
        <taxon>Acanthomorphata</taxon>
        <taxon>Anabantaria</taxon>
        <taxon>Anabantiformes</taxon>
        <taxon>Channoidei</taxon>
        <taxon>Channidae</taxon>
        <taxon>Channa</taxon>
    </lineage>
</organism>
<dbReference type="EMBL" id="CM015735">
    <property type="protein sequence ID" value="KAF3706712.1"/>
    <property type="molecule type" value="Genomic_DNA"/>
</dbReference>
<protein>
    <submittedName>
        <fullName evidence="1">Uncharacterized protein</fullName>
    </submittedName>
</protein>
<accession>A0A6G1QVS2</accession>
<keyword evidence="2" id="KW-1185">Reference proteome</keyword>
<evidence type="ECO:0000313" key="2">
    <source>
        <dbReference type="Proteomes" id="UP000503349"/>
    </source>
</evidence>